<sequence>MRLWRAALVACMVACVATPSWAQQGAHALTLQQALKRALAANPRLTAAERDLGIAEGRSLQARAIPNPELSAEGENAFGSGPYRGTQSLETTLQLSQLVELGGKRDARIAAGLAGVDAVAWQRRATRLEIMSETAVGFIQVLSEQRRIQILGDHVTALDRLQPLLQRRVEAGASSRPEVLRAQVAADLVRVEREKAKALLSTARRELAMLMGDNAPRFSSVSGNLGVIRRPPPFRTIVDAIENNPQLVRWTAVWAQRNAELLSARLKVVPDVRASVGWRRFRESSDNAMVFGLSMTLPLWDQNQGDILAAHESRDKVQAERAINKLALLSIAGRAYDTATSAVQEIELLRNTVLPNARDAARGLEEGYGQGRYTLLELLDVQAALTEAALREQDALRSFHIAVATIEGLVGRPFAMAQGGRR</sequence>
<evidence type="ECO:0000313" key="4">
    <source>
        <dbReference type="Proteomes" id="UP000254889"/>
    </source>
</evidence>
<dbReference type="PANTHER" id="PTHR30203">
    <property type="entry name" value="OUTER MEMBRANE CATION EFFLUX PROTEIN"/>
    <property type="match status" value="1"/>
</dbReference>
<dbReference type="AlphaFoldDB" id="A0A345ZWC3"/>
<gene>
    <name evidence="3" type="ORF">DW352_12265</name>
</gene>
<evidence type="ECO:0000313" key="3">
    <source>
        <dbReference type="EMBL" id="AXK81220.1"/>
    </source>
</evidence>
<proteinExistence type="inferred from homology"/>
<dbReference type="Proteomes" id="UP000254889">
    <property type="component" value="Chromosome"/>
</dbReference>
<protein>
    <submittedName>
        <fullName evidence="3">TolC family protein</fullName>
    </submittedName>
</protein>
<dbReference type="SUPFAM" id="SSF56954">
    <property type="entry name" value="Outer membrane efflux proteins (OEP)"/>
    <property type="match status" value="1"/>
</dbReference>
<accession>A0A345ZWC3</accession>
<dbReference type="GO" id="GO:0015562">
    <property type="term" value="F:efflux transmembrane transporter activity"/>
    <property type="evidence" value="ECO:0007669"/>
    <property type="project" value="InterPro"/>
</dbReference>
<dbReference type="InterPro" id="IPR010131">
    <property type="entry name" value="MdtP/NodT-like"/>
</dbReference>
<name>A0A345ZWC3_9HYPH</name>
<dbReference type="OrthoDB" id="9791261at2"/>
<dbReference type="EMBL" id="CP031417">
    <property type="protein sequence ID" value="AXK81220.1"/>
    <property type="molecule type" value="Genomic_DNA"/>
</dbReference>
<dbReference type="Pfam" id="PF02321">
    <property type="entry name" value="OEP"/>
    <property type="match status" value="2"/>
</dbReference>
<dbReference type="InterPro" id="IPR003423">
    <property type="entry name" value="OMP_efflux"/>
</dbReference>
<dbReference type="PANTHER" id="PTHR30203:SF24">
    <property type="entry name" value="BLR4935 PROTEIN"/>
    <property type="match status" value="1"/>
</dbReference>
<evidence type="ECO:0000256" key="1">
    <source>
        <dbReference type="ARBA" id="ARBA00007613"/>
    </source>
</evidence>
<organism evidence="3 4">
    <name type="scientific">Pseudolabrys taiwanensis</name>
    <dbReference type="NCBI Taxonomy" id="331696"/>
    <lineage>
        <taxon>Bacteria</taxon>
        <taxon>Pseudomonadati</taxon>
        <taxon>Pseudomonadota</taxon>
        <taxon>Alphaproteobacteria</taxon>
        <taxon>Hyphomicrobiales</taxon>
        <taxon>Xanthobacteraceae</taxon>
        <taxon>Pseudolabrys</taxon>
    </lineage>
</organism>
<keyword evidence="2" id="KW-0732">Signal</keyword>
<dbReference type="Gene3D" id="1.20.1600.10">
    <property type="entry name" value="Outer membrane efflux proteins (OEP)"/>
    <property type="match status" value="1"/>
</dbReference>
<keyword evidence="4" id="KW-1185">Reference proteome</keyword>
<dbReference type="KEGG" id="ptaw:DW352_12265"/>
<comment type="similarity">
    <text evidence="1">Belongs to the outer membrane factor (OMF) (TC 1.B.17) family.</text>
</comment>
<feature type="chain" id="PRO_5016848333" evidence="2">
    <location>
        <begin position="23"/>
        <end position="422"/>
    </location>
</feature>
<evidence type="ECO:0000256" key="2">
    <source>
        <dbReference type="SAM" id="SignalP"/>
    </source>
</evidence>
<feature type="signal peptide" evidence="2">
    <location>
        <begin position="1"/>
        <end position="22"/>
    </location>
</feature>
<reference evidence="3 4" key="1">
    <citation type="submission" date="2018-07" db="EMBL/GenBank/DDBJ databases">
        <authorList>
            <person name="Quirk P.G."/>
            <person name="Krulwich T.A."/>
        </authorList>
    </citation>
    <scope>NUCLEOTIDE SEQUENCE [LARGE SCALE GENOMIC DNA]</scope>
    <source>
        <strain evidence="3 4">CC-BB4</strain>
    </source>
</reference>
<dbReference type="RefSeq" id="WP_115691599.1">
    <property type="nucleotide sequence ID" value="NZ_CP031417.1"/>
</dbReference>